<evidence type="ECO:0000256" key="5">
    <source>
        <dbReference type="ARBA" id="ARBA00022927"/>
    </source>
</evidence>
<evidence type="ECO:0000256" key="3">
    <source>
        <dbReference type="ARBA" id="ARBA00022448"/>
    </source>
</evidence>
<accession>A0ABQ0DLR1</accession>
<dbReference type="PANTHER" id="PTHR13673">
    <property type="entry name" value="ESOPHAGEAL CANCER ASSOCIATED PROTEIN"/>
    <property type="match status" value="1"/>
</dbReference>
<gene>
    <name evidence="6" type="ORF">ENUP19_0161G0054</name>
</gene>
<keyword evidence="5" id="KW-0653">Protein transport</keyword>
<evidence type="ECO:0000256" key="2">
    <source>
        <dbReference type="ARBA" id="ARBA00010704"/>
    </source>
</evidence>
<evidence type="ECO:0000256" key="4">
    <source>
        <dbReference type="ARBA" id="ARBA00022753"/>
    </source>
</evidence>
<dbReference type="PANTHER" id="PTHR13673:SF0">
    <property type="entry name" value="VPS35 ENDOSOMAL PROTEIN-SORTING FACTOR-LIKE"/>
    <property type="match status" value="1"/>
</dbReference>
<dbReference type="InterPro" id="IPR029705">
    <property type="entry name" value="VPS35L"/>
</dbReference>
<reference evidence="6 7" key="1">
    <citation type="journal article" date="2019" name="PLoS Negl. Trop. Dis.">
        <title>Whole genome sequencing of Entamoeba nuttalli reveals mammalian host-related molecular signatures and a novel octapeptide-repeat surface protein.</title>
        <authorList>
            <person name="Tanaka M."/>
            <person name="Makiuchi T."/>
            <person name="Komiyama T."/>
            <person name="Shiina T."/>
            <person name="Osaki K."/>
            <person name="Tachibana H."/>
        </authorList>
    </citation>
    <scope>NUCLEOTIDE SEQUENCE [LARGE SCALE GENOMIC DNA]</scope>
    <source>
        <strain evidence="6 7">P19-061405</strain>
    </source>
</reference>
<keyword evidence="7" id="KW-1185">Reference proteome</keyword>
<protein>
    <recommendedName>
        <fullName evidence="8">Esophageal cancer associated protein</fullName>
    </recommendedName>
</protein>
<dbReference type="EMBL" id="BAAFRS010000161">
    <property type="protein sequence ID" value="GAB1223795.1"/>
    <property type="molecule type" value="Genomic_DNA"/>
</dbReference>
<keyword evidence="3" id="KW-0813">Transport</keyword>
<organism evidence="6 7">
    <name type="scientific">Entamoeba nuttalli</name>
    <dbReference type="NCBI Taxonomy" id="412467"/>
    <lineage>
        <taxon>Eukaryota</taxon>
        <taxon>Amoebozoa</taxon>
        <taxon>Evosea</taxon>
        <taxon>Archamoebae</taxon>
        <taxon>Mastigamoebida</taxon>
        <taxon>Entamoebidae</taxon>
        <taxon>Entamoeba</taxon>
    </lineage>
</organism>
<sequence length="791" mass="89829">MFQLHKRKYDIEEINYNRSFNKTHCKDLLFSDHVSNKITQNEDPLTRLRSSELATVRKVKQYTPSEGTNEKEIIQISNFGISQSTTFANFISKIVKAKQELIPCVSSNNITKIINILAPLIDSLCINLKPAVYASLHDYITSLLSTFSKELQNKLYLLHANDQLNLLSNYEEVIDSVTKNHLSNLYLHSVILILIKPFLSTNDLKTKQTNIINEIGFIPINFGVEQYVWFMTKQGFIWSTLLQTLINIENKNGVGDPTVTHCLFRVVGEMGIPLAEYISLSSDSQTLAGIIKGMTANEVSHEAITLFNAINKTTNTVEIKLKAICTLGRALGKAIKLDNAEDINIEMWKLASNINTSEEMIKFSIDLIGCTARHCSIKTLDRVLRSIGNKLDKFGTKQADKLDKIILNAIAPLTGRQLCGILSCDGMSKMFEFLSIEQQESIASPLFIKIELLRYERKVPLNDIRTIQILLRLGHHLDSKTRIERMSSSHETERAIMYFIECVDFGKNLDRQMTFYSDCRQSFFHSTTIKTLLIHLTLRLTVYSQTLPSKDTRKSFVRGSLAFVYCTIFELNSPFEIGKLAVLGCSVSLKVESFAQADAFMKIALSIVQERKEELELDQLRTLLKEIWGLSLAYPDNTPLEVPIQLMKIPIGKDIEDIEYLCGVLQMIVSFAMPSFLYHIENVESDDTLFSGDTTYIEENGNLLINIISMIKERVLNEELVGNNKLRGIGLFVDTLLTVTEPNEKLLRFCDKLITSIQPINSQLQYAKYLTKILNKLQQTIEQLENSSNEE</sequence>
<comment type="similarity">
    <text evidence="2">Belongs to the VPS35L family.</text>
</comment>
<evidence type="ECO:0008006" key="8">
    <source>
        <dbReference type="Google" id="ProtNLM"/>
    </source>
</evidence>
<proteinExistence type="inferred from homology"/>
<name>A0ABQ0DLR1_9EUKA</name>
<dbReference type="Proteomes" id="UP001628156">
    <property type="component" value="Unassembled WGS sequence"/>
</dbReference>
<evidence type="ECO:0000313" key="7">
    <source>
        <dbReference type="Proteomes" id="UP001628156"/>
    </source>
</evidence>
<evidence type="ECO:0000256" key="1">
    <source>
        <dbReference type="ARBA" id="ARBA00004177"/>
    </source>
</evidence>
<comment type="caution">
    <text evidence="6">The sequence shown here is derived from an EMBL/GenBank/DDBJ whole genome shotgun (WGS) entry which is preliminary data.</text>
</comment>
<evidence type="ECO:0000313" key="6">
    <source>
        <dbReference type="EMBL" id="GAB1223795.1"/>
    </source>
</evidence>
<keyword evidence="4" id="KW-0967">Endosome</keyword>
<comment type="subcellular location">
    <subcellularLocation>
        <location evidence="1">Endosome</location>
    </subcellularLocation>
</comment>